<dbReference type="SUPFAM" id="SSF63829">
    <property type="entry name" value="Calcium-dependent phosphotriesterase"/>
    <property type="match status" value="1"/>
</dbReference>
<feature type="chain" id="PRO_5001603509" description="Major allergen Mal f 1" evidence="1">
    <location>
        <begin position="25"/>
        <end position="355"/>
    </location>
</feature>
<reference evidence="2 3" key="1">
    <citation type="journal article" date="2013" name="Plant Cell">
        <title>The transition from a phytopathogenic smut ancestor to an anamorphic biocontrol agent deciphered by comparative whole-genome analysis.</title>
        <authorList>
            <person name="Lefebvre F."/>
            <person name="Joly D.L."/>
            <person name="Labbe C."/>
            <person name="Teichmann B."/>
            <person name="Linning R."/>
            <person name="Belzile F."/>
            <person name="Bakkeren G."/>
            <person name="Belanger R.R."/>
        </authorList>
    </citation>
    <scope>NUCLEOTIDE SEQUENCE [LARGE SCALE GENOMIC DNA]</scope>
    <source>
        <strain evidence="2 3">PF-1</strain>
    </source>
</reference>
<dbReference type="HOGENOM" id="CLU_781038_0_0_1"/>
<proteinExistence type="predicted"/>
<dbReference type="InterPro" id="IPR054550">
    <property type="entry name" value="Mala_s_1-like"/>
</dbReference>
<dbReference type="RefSeq" id="XP_007878638.1">
    <property type="nucleotide sequence ID" value="XM_007880447.1"/>
</dbReference>
<evidence type="ECO:0000313" key="2">
    <source>
        <dbReference type="EMBL" id="EPQ29715.1"/>
    </source>
</evidence>
<dbReference type="EMBL" id="KE361630">
    <property type="protein sequence ID" value="EPQ29715.1"/>
    <property type="molecule type" value="Genomic_DNA"/>
</dbReference>
<organism evidence="2 3">
    <name type="scientific">Pseudozyma flocculosa PF-1</name>
    <dbReference type="NCBI Taxonomy" id="1277687"/>
    <lineage>
        <taxon>Eukaryota</taxon>
        <taxon>Fungi</taxon>
        <taxon>Dikarya</taxon>
        <taxon>Basidiomycota</taxon>
        <taxon>Ustilaginomycotina</taxon>
        <taxon>Ustilaginomycetes</taxon>
        <taxon>Ustilaginales</taxon>
        <taxon>Ustilaginaceae</taxon>
        <taxon>Pseudozyma</taxon>
    </lineage>
</organism>
<keyword evidence="1" id="KW-0732">Signal</keyword>
<protein>
    <recommendedName>
        <fullName evidence="4">Major allergen Mal f 1</fullName>
    </recommendedName>
</protein>
<dbReference type="KEGG" id="pfp:PFL1_02935"/>
<dbReference type="PROSITE" id="PS51257">
    <property type="entry name" value="PROKAR_LIPOPROTEIN"/>
    <property type="match status" value="1"/>
</dbReference>
<dbReference type="Proteomes" id="UP000053664">
    <property type="component" value="Unassembled WGS sequence"/>
</dbReference>
<dbReference type="eggNOG" id="ENOG502SEA5">
    <property type="taxonomic scope" value="Eukaryota"/>
</dbReference>
<dbReference type="Pfam" id="PF22701">
    <property type="entry name" value="Mala_s_1-like"/>
    <property type="match status" value="1"/>
</dbReference>
<evidence type="ECO:0000313" key="3">
    <source>
        <dbReference type="Proteomes" id="UP000053664"/>
    </source>
</evidence>
<feature type="signal peptide" evidence="1">
    <location>
        <begin position="1"/>
        <end position="24"/>
    </location>
</feature>
<dbReference type="GeneID" id="19317047"/>
<evidence type="ECO:0000256" key="1">
    <source>
        <dbReference type="SAM" id="SignalP"/>
    </source>
</evidence>
<dbReference type="AlphaFoldDB" id="A0A061HCE6"/>
<accession>A0A061HCE6</accession>
<dbReference type="CDD" id="cd12811">
    <property type="entry name" value="MALA"/>
    <property type="match status" value="1"/>
</dbReference>
<evidence type="ECO:0008006" key="4">
    <source>
        <dbReference type="Google" id="ProtNLM"/>
    </source>
</evidence>
<sequence>MRFTLLSAAIAAAIGCATLAPSHAAPVAPDSYSIRVKNLYPEDTVYDRTRNLFYQSNLWKGRISVWNPANSDHYNLLIPGVSSSGDGAQQMAGLSIDTRSNAKRLYGVAKDSAAFRFGPDQSKTGPCSFHAFDLPATAASTPVWSVYFDAVQRQFEASTGTRPFGPVDSAQDSQGNSYVVFALGIPAIAKVSPDGKNVEAWFAEASNGSQRPGYTGVAFDSRTNRLVAYGGPRPITSFDLSQPTATATPVALSGASFGSLDGTEKLTFVSSGGKSILVGAKAPSVYAFTSTDGWKSASVKSFTRPEFQTNSLTVVTEARLGGVNGIYGGGAYFAEGAKGGRIDNWLYKIPNSILA</sequence>
<name>A0A061HCE6_9BASI</name>
<gene>
    <name evidence="2" type="ORF">PFL1_02935</name>
</gene>
<dbReference type="OrthoDB" id="4434395at2759"/>